<dbReference type="Proteomes" id="UP000279833">
    <property type="component" value="Unassembled WGS sequence"/>
</dbReference>
<evidence type="ECO:0000313" key="2">
    <source>
        <dbReference type="Proteomes" id="UP000279833"/>
    </source>
</evidence>
<accession>A0A183JMD5</accession>
<dbReference type="STRING" id="6186.A0A183JMD5"/>
<evidence type="ECO:0000313" key="3">
    <source>
        <dbReference type="WBParaSite" id="SCUD_0000386701-mRNA-1"/>
    </source>
</evidence>
<reference evidence="1 2" key="2">
    <citation type="submission" date="2018-11" db="EMBL/GenBank/DDBJ databases">
        <authorList>
            <consortium name="Pathogen Informatics"/>
        </authorList>
    </citation>
    <scope>NUCLEOTIDE SEQUENCE [LARGE SCALE GENOMIC DNA]</scope>
    <source>
        <strain evidence="1">Dakar</strain>
        <strain evidence="2">Dakar, Senegal</strain>
    </source>
</reference>
<dbReference type="AlphaFoldDB" id="A0A183JMD5"/>
<protein>
    <submittedName>
        <fullName evidence="3">DHC_N2 domain-containing protein</fullName>
    </submittedName>
</protein>
<sequence length="43" mass="5064">MFTKAKHDELAKVHGLVRTIKWHCEIILWADDKVNTFLSCYDS</sequence>
<gene>
    <name evidence="1" type="ORF">SCUD_LOCUS3867</name>
</gene>
<reference evidence="3" key="1">
    <citation type="submission" date="2016-06" db="UniProtKB">
        <authorList>
            <consortium name="WormBaseParasite"/>
        </authorList>
    </citation>
    <scope>IDENTIFICATION</scope>
</reference>
<keyword evidence="2" id="KW-1185">Reference proteome</keyword>
<organism evidence="3">
    <name type="scientific">Schistosoma curassoni</name>
    <dbReference type="NCBI Taxonomy" id="6186"/>
    <lineage>
        <taxon>Eukaryota</taxon>
        <taxon>Metazoa</taxon>
        <taxon>Spiralia</taxon>
        <taxon>Lophotrochozoa</taxon>
        <taxon>Platyhelminthes</taxon>
        <taxon>Trematoda</taxon>
        <taxon>Digenea</taxon>
        <taxon>Strigeidida</taxon>
        <taxon>Schistosomatoidea</taxon>
        <taxon>Schistosomatidae</taxon>
        <taxon>Schistosoma</taxon>
    </lineage>
</organism>
<proteinExistence type="predicted"/>
<name>A0A183JMD5_9TREM</name>
<evidence type="ECO:0000313" key="1">
    <source>
        <dbReference type="EMBL" id="VDO85000.1"/>
    </source>
</evidence>
<dbReference type="EMBL" id="UZAK01004643">
    <property type="protein sequence ID" value="VDO85000.1"/>
    <property type="molecule type" value="Genomic_DNA"/>
</dbReference>
<dbReference type="WBParaSite" id="SCUD_0000386701-mRNA-1">
    <property type="protein sequence ID" value="SCUD_0000386701-mRNA-1"/>
    <property type="gene ID" value="SCUD_0000386701"/>
</dbReference>